<gene>
    <name evidence="1" type="ORF">GMARGA_LOCUS8073</name>
</gene>
<protein>
    <submittedName>
        <fullName evidence="1">34156_t:CDS:1</fullName>
    </submittedName>
</protein>
<dbReference type="Proteomes" id="UP000789901">
    <property type="component" value="Unassembled WGS sequence"/>
</dbReference>
<name>A0ABN7UMN5_GIGMA</name>
<evidence type="ECO:0000313" key="2">
    <source>
        <dbReference type="Proteomes" id="UP000789901"/>
    </source>
</evidence>
<evidence type="ECO:0000313" key="1">
    <source>
        <dbReference type="EMBL" id="CAG8625824.1"/>
    </source>
</evidence>
<reference evidence="1 2" key="1">
    <citation type="submission" date="2021-06" db="EMBL/GenBank/DDBJ databases">
        <authorList>
            <person name="Kallberg Y."/>
            <person name="Tangrot J."/>
            <person name="Rosling A."/>
        </authorList>
    </citation>
    <scope>NUCLEOTIDE SEQUENCE [LARGE SCALE GENOMIC DNA]</scope>
    <source>
        <strain evidence="1 2">120-4 pot B 10/14</strain>
    </source>
</reference>
<sequence length="43" mass="4780">TTIEKKNTNYDGCYHNDCVANFGRYCKVLLVKVSDAKVLGAKV</sequence>
<accession>A0ABN7UMN5</accession>
<organism evidence="1 2">
    <name type="scientific">Gigaspora margarita</name>
    <dbReference type="NCBI Taxonomy" id="4874"/>
    <lineage>
        <taxon>Eukaryota</taxon>
        <taxon>Fungi</taxon>
        <taxon>Fungi incertae sedis</taxon>
        <taxon>Mucoromycota</taxon>
        <taxon>Glomeromycotina</taxon>
        <taxon>Glomeromycetes</taxon>
        <taxon>Diversisporales</taxon>
        <taxon>Gigasporaceae</taxon>
        <taxon>Gigaspora</taxon>
    </lineage>
</organism>
<feature type="non-terminal residue" evidence="1">
    <location>
        <position position="1"/>
    </location>
</feature>
<proteinExistence type="predicted"/>
<keyword evidence="2" id="KW-1185">Reference proteome</keyword>
<comment type="caution">
    <text evidence="1">The sequence shown here is derived from an EMBL/GenBank/DDBJ whole genome shotgun (WGS) entry which is preliminary data.</text>
</comment>
<dbReference type="EMBL" id="CAJVQB010004063">
    <property type="protein sequence ID" value="CAG8625824.1"/>
    <property type="molecule type" value="Genomic_DNA"/>
</dbReference>